<organism evidence="1 2">
    <name type="scientific">Orchesella cincta</name>
    <name type="common">Springtail</name>
    <name type="synonym">Podura cincta</name>
    <dbReference type="NCBI Taxonomy" id="48709"/>
    <lineage>
        <taxon>Eukaryota</taxon>
        <taxon>Metazoa</taxon>
        <taxon>Ecdysozoa</taxon>
        <taxon>Arthropoda</taxon>
        <taxon>Hexapoda</taxon>
        <taxon>Collembola</taxon>
        <taxon>Entomobryomorpha</taxon>
        <taxon>Entomobryoidea</taxon>
        <taxon>Orchesellidae</taxon>
        <taxon>Orchesellinae</taxon>
        <taxon>Orchesella</taxon>
    </lineage>
</organism>
<protein>
    <submittedName>
        <fullName evidence="1">Uncharacterized protein</fullName>
    </submittedName>
</protein>
<proteinExistence type="predicted"/>
<name>A0A1D2MG17_ORCCI</name>
<feature type="non-terminal residue" evidence="1">
    <location>
        <position position="1"/>
    </location>
</feature>
<sequence length="108" mass="11813">ERRCGAGDHLGILLPNFYIQPAQAQGEAQGEVQAQAQGEVQAELQAKAQPKLNLLQLLKDGGAMRVSLAETVRIWASYRDATRNHTARVGGTSPFGWKKILASDLFHF</sequence>
<reference evidence="1 2" key="1">
    <citation type="journal article" date="2016" name="Genome Biol. Evol.">
        <title>Gene Family Evolution Reflects Adaptation to Soil Environmental Stressors in the Genome of the Collembolan Orchesella cincta.</title>
        <authorList>
            <person name="Faddeeva-Vakhrusheva A."/>
            <person name="Derks M.F."/>
            <person name="Anvar S.Y."/>
            <person name="Agamennone V."/>
            <person name="Suring W."/>
            <person name="Smit S."/>
            <person name="van Straalen N.M."/>
            <person name="Roelofs D."/>
        </authorList>
    </citation>
    <scope>NUCLEOTIDE SEQUENCE [LARGE SCALE GENOMIC DNA]</scope>
    <source>
        <tissue evidence="1">Mixed pool</tissue>
    </source>
</reference>
<evidence type="ECO:0000313" key="1">
    <source>
        <dbReference type="EMBL" id="ODM91940.1"/>
    </source>
</evidence>
<dbReference type="EMBL" id="LJIJ01001377">
    <property type="protein sequence ID" value="ODM91940.1"/>
    <property type="molecule type" value="Genomic_DNA"/>
</dbReference>
<comment type="caution">
    <text evidence="1">The sequence shown here is derived from an EMBL/GenBank/DDBJ whole genome shotgun (WGS) entry which is preliminary data.</text>
</comment>
<gene>
    <name evidence="1" type="ORF">Ocin01_14742</name>
</gene>
<accession>A0A1D2MG17</accession>
<keyword evidence="2" id="KW-1185">Reference proteome</keyword>
<dbReference type="Proteomes" id="UP000094527">
    <property type="component" value="Unassembled WGS sequence"/>
</dbReference>
<dbReference type="AlphaFoldDB" id="A0A1D2MG17"/>
<evidence type="ECO:0000313" key="2">
    <source>
        <dbReference type="Proteomes" id="UP000094527"/>
    </source>
</evidence>